<dbReference type="InterPro" id="IPR002410">
    <property type="entry name" value="Peptidase_S33"/>
</dbReference>
<evidence type="ECO:0000256" key="3">
    <source>
        <dbReference type="ARBA" id="ARBA00010088"/>
    </source>
</evidence>
<evidence type="ECO:0000256" key="8">
    <source>
        <dbReference type="ARBA" id="ARBA00022801"/>
    </source>
</evidence>
<comment type="subcellular location">
    <subcellularLocation>
        <location evidence="2">Cytoplasm</location>
    </subcellularLocation>
</comment>
<evidence type="ECO:0000313" key="13">
    <source>
        <dbReference type="EMBL" id="CAD8613581.1"/>
    </source>
</evidence>
<accession>A0A7S0LIA6</accession>
<dbReference type="Gene3D" id="3.40.50.1820">
    <property type="entry name" value="alpha/beta hydrolase"/>
    <property type="match status" value="2"/>
</dbReference>
<evidence type="ECO:0000256" key="11">
    <source>
        <dbReference type="SAM" id="SignalP"/>
    </source>
</evidence>
<keyword evidence="7" id="KW-0645">Protease</keyword>
<evidence type="ECO:0000256" key="10">
    <source>
        <dbReference type="SAM" id="MobiDB-lite"/>
    </source>
</evidence>
<dbReference type="EC" id="3.4.11.5" evidence="4"/>
<feature type="region of interest" description="Disordered" evidence="10">
    <location>
        <begin position="319"/>
        <end position="358"/>
    </location>
</feature>
<keyword evidence="5" id="KW-0031">Aminopeptidase</keyword>
<feature type="chain" id="PRO_5030806237" description="prolyl aminopeptidase" evidence="11">
    <location>
        <begin position="17"/>
        <end position="522"/>
    </location>
</feature>
<dbReference type="GO" id="GO:0005737">
    <property type="term" value="C:cytoplasm"/>
    <property type="evidence" value="ECO:0007669"/>
    <property type="project" value="UniProtKB-SubCell"/>
</dbReference>
<protein>
    <recommendedName>
        <fullName evidence="4">prolyl aminopeptidase</fullName>
        <ecNumber evidence="4">3.4.11.5</ecNumber>
    </recommendedName>
    <alternativeName>
        <fullName evidence="9">Prolyl aminopeptidase</fullName>
    </alternativeName>
</protein>
<dbReference type="InterPro" id="IPR000073">
    <property type="entry name" value="AB_hydrolase_1"/>
</dbReference>
<comment type="similarity">
    <text evidence="3">Belongs to the peptidase S33 family.</text>
</comment>
<dbReference type="EMBL" id="HBEY01035500">
    <property type="protein sequence ID" value="CAD8613581.1"/>
    <property type="molecule type" value="Transcribed_RNA"/>
</dbReference>
<keyword evidence="6" id="KW-0963">Cytoplasm</keyword>
<evidence type="ECO:0000256" key="5">
    <source>
        <dbReference type="ARBA" id="ARBA00022438"/>
    </source>
</evidence>
<sequence length="522" mass="55413">MLVLLLPTVCSLYATCSTPLRTGRVAVGGGHSLYYELHGKACGVPALFLHGGPGAGCAQRHAGFFDPAYYQTVLFDQRGCGRSTPKGCLDENDTVRLVEDCETLRTHLGFDRWGIVLGGSWGVTLALAYAAAFPRHVGALVLRAVCLMRLREIDWVFGDNGGARRMMPAGWAAFRAVQEKYTSLPTPTSKSKAGIEESEHSLSLEVLSWYASALASDGELRSEAATGWHRWEMSVFGQASQLPPLVDGPADTRVWKWEPEEARWVNGKGAELDTAEVRHALCEGFEPRVTAALASRLLHHKVAAVGMVAASKFAANMRTSTVERRPETQPNSKAQQDSGMQKGTLPNGATGGNKARGERNTLDNLRSAAKVGAPSGWVPAQAVLTAHYSVHAAFMGGVSAGDASREQMHGMRITTSSAGAGAGAGAAAAAADDGGAIDTAAVRQFSLLEAVPLFRHIPCVAVQGGNDLVCPPVTAYELHSAWPEMQLCVVHGAGHSMYDSGLQAAVIQATDSFRDVNHMPEA</sequence>
<keyword evidence="8" id="KW-0378">Hydrolase</keyword>
<dbReference type="SUPFAM" id="SSF53474">
    <property type="entry name" value="alpha/beta-Hydrolases"/>
    <property type="match status" value="1"/>
</dbReference>
<organism evidence="13">
    <name type="scientific">Coccolithus braarudii</name>
    <dbReference type="NCBI Taxonomy" id="221442"/>
    <lineage>
        <taxon>Eukaryota</taxon>
        <taxon>Haptista</taxon>
        <taxon>Haptophyta</taxon>
        <taxon>Prymnesiophyceae</taxon>
        <taxon>Coccolithales</taxon>
        <taxon>Coccolithaceae</taxon>
        <taxon>Coccolithus</taxon>
    </lineage>
</organism>
<evidence type="ECO:0000259" key="12">
    <source>
        <dbReference type="Pfam" id="PF00561"/>
    </source>
</evidence>
<dbReference type="GO" id="GO:0006508">
    <property type="term" value="P:proteolysis"/>
    <property type="evidence" value="ECO:0007669"/>
    <property type="project" value="UniProtKB-KW"/>
</dbReference>
<dbReference type="InterPro" id="IPR029058">
    <property type="entry name" value="AB_hydrolase_fold"/>
</dbReference>
<evidence type="ECO:0000256" key="2">
    <source>
        <dbReference type="ARBA" id="ARBA00004496"/>
    </source>
</evidence>
<evidence type="ECO:0000256" key="9">
    <source>
        <dbReference type="ARBA" id="ARBA00029605"/>
    </source>
</evidence>
<name>A0A7S0LIA6_9EUKA</name>
<keyword evidence="11" id="KW-0732">Signal</keyword>
<evidence type="ECO:0000256" key="6">
    <source>
        <dbReference type="ARBA" id="ARBA00022490"/>
    </source>
</evidence>
<feature type="signal peptide" evidence="11">
    <location>
        <begin position="1"/>
        <end position="16"/>
    </location>
</feature>
<evidence type="ECO:0000256" key="4">
    <source>
        <dbReference type="ARBA" id="ARBA00012568"/>
    </source>
</evidence>
<dbReference type="InterPro" id="IPR005944">
    <property type="entry name" value="Pro_iminopeptidase"/>
</dbReference>
<dbReference type="PRINTS" id="PR00793">
    <property type="entry name" value="PROAMNOPTASE"/>
</dbReference>
<dbReference type="GO" id="GO:0004177">
    <property type="term" value="F:aminopeptidase activity"/>
    <property type="evidence" value="ECO:0007669"/>
    <property type="project" value="UniProtKB-KW"/>
</dbReference>
<evidence type="ECO:0000256" key="7">
    <source>
        <dbReference type="ARBA" id="ARBA00022670"/>
    </source>
</evidence>
<dbReference type="Pfam" id="PF00561">
    <property type="entry name" value="Abhydrolase_1"/>
    <property type="match status" value="1"/>
</dbReference>
<evidence type="ECO:0000256" key="1">
    <source>
        <dbReference type="ARBA" id="ARBA00001585"/>
    </source>
</evidence>
<reference evidence="13" key="1">
    <citation type="submission" date="2021-01" db="EMBL/GenBank/DDBJ databases">
        <authorList>
            <person name="Corre E."/>
            <person name="Pelletier E."/>
            <person name="Niang G."/>
            <person name="Scheremetjew M."/>
            <person name="Finn R."/>
            <person name="Kale V."/>
            <person name="Holt S."/>
            <person name="Cochrane G."/>
            <person name="Meng A."/>
            <person name="Brown T."/>
            <person name="Cohen L."/>
        </authorList>
    </citation>
    <scope>NUCLEOTIDE SEQUENCE</scope>
    <source>
        <strain evidence="13">PLY182g</strain>
    </source>
</reference>
<gene>
    <name evidence="13" type="ORF">CPEL01642_LOCUS16961</name>
</gene>
<dbReference type="AlphaFoldDB" id="A0A7S0LIA6"/>
<feature type="domain" description="AB hydrolase-1" evidence="12">
    <location>
        <begin position="47"/>
        <end position="145"/>
    </location>
</feature>
<dbReference type="PANTHER" id="PTHR43722">
    <property type="entry name" value="PROLINE IMINOPEPTIDASE"/>
    <property type="match status" value="1"/>
</dbReference>
<proteinExistence type="inferred from homology"/>
<dbReference type="PANTHER" id="PTHR43722:SF1">
    <property type="entry name" value="PROLINE IMINOPEPTIDASE"/>
    <property type="match status" value="1"/>
</dbReference>
<comment type="catalytic activity">
    <reaction evidence="1">
        <text>Release of N-terminal proline from a peptide.</text>
        <dbReference type="EC" id="3.4.11.5"/>
    </reaction>
</comment>
<feature type="compositionally biased region" description="Polar residues" evidence="10">
    <location>
        <begin position="328"/>
        <end position="341"/>
    </location>
</feature>